<dbReference type="InterPro" id="IPR000515">
    <property type="entry name" value="MetI-like"/>
</dbReference>
<comment type="subcellular location">
    <subcellularLocation>
        <location evidence="13">Cell membrane</location>
        <topology evidence="13">Multi-pass membrane protein</topology>
    </subcellularLocation>
    <subcellularLocation>
        <location evidence="2">Cell membrane</location>
        <topology evidence="2">Peripheral membrane protein</topology>
    </subcellularLocation>
    <subcellularLocation>
        <location evidence="1">Membrane</location>
        <topology evidence="1">Multi-pass membrane protein</topology>
    </subcellularLocation>
</comment>
<evidence type="ECO:0000256" key="12">
    <source>
        <dbReference type="ARBA" id="ARBA00023136"/>
    </source>
</evidence>
<evidence type="ECO:0000256" key="4">
    <source>
        <dbReference type="ARBA" id="ARBA00022448"/>
    </source>
</evidence>
<evidence type="ECO:0000256" key="9">
    <source>
        <dbReference type="ARBA" id="ARBA00022840"/>
    </source>
</evidence>
<dbReference type="Pfam" id="PF00005">
    <property type="entry name" value="ABC_tran"/>
    <property type="match status" value="1"/>
</dbReference>
<keyword evidence="6" id="KW-0997">Cell inner membrane</keyword>
<feature type="domain" description="ABC transporter" evidence="14">
    <location>
        <begin position="306"/>
        <end position="551"/>
    </location>
</feature>
<dbReference type="GO" id="GO:0055085">
    <property type="term" value="P:transmembrane transport"/>
    <property type="evidence" value="ECO:0007669"/>
    <property type="project" value="InterPro"/>
</dbReference>
<dbReference type="InterPro" id="IPR035906">
    <property type="entry name" value="MetI-like_sf"/>
</dbReference>
<dbReference type="InterPro" id="IPR003593">
    <property type="entry name" value="AAA+_ATPase"/>
</dbReference>
<dbReference type="SUPFAM" id="SSF161098">
    <property type="entry name" value="MetI-like"/>
    <property type="match status" value="1"/>
</dbReference>
<dbReference type="SMART" id="SM00382">
    <property type="entry name" value="AAA"/>
    <property type="match status" value="1"/>
</dbReference>
<dbReference type="PROSITE" id="PS50893">
    <property type="entry name" value="ABC_TRANSPORTER_2"/>
    <property type="match status" value="1"/>
</dbReference>
<accession>A0A7W4YMC7</accession>
<dbReference type="PROSITE" id="PS50928">
    <property type="entry name" value="ABC_TM1"/>
    <property type="match status" value="1"/>
</dbReference>
<dbReference type="GO" id="GO:0005524">
    <property type="term" value="F:ATP binding"/>
    <property type="evidence" value="ECO:0007669"/>
    <property type="project" value="UniProtKB-KW"/>
</dbReference>
<protein>
    <submittedName>
        <fullName evidence="16">ABC-type dipeptide/oligopeptide/nickel transport system ATPase component/ABC-type dipeptide/oligopeptide/nickel transport system permease subunit</fullName>
    </submittedName>
</protein>
<dbReference type="Gene3D" id="1.10.3720.10">
    <property type="entry name" value="MetI-like"/>
    <property type="match status" value="1"/>
</dbReference>
<dbReference type="Pfam" id="PF12911">
    <property type="entry name" value="OppC_N"/>
    <property type="match status" value="1"/>
</dbReference>
<evidence type="ECO:0000256" key="1">
    <source>
        <dbReference type="ARBA" id="ARBA00004141"/>
    </source>
</evidence>
<feature type="transmembrane region" description="Helical" evidence="13">
    <location>
        <begin position="203"/>
        <end position="226"/>
    </location>
</feature>
<evidence type="ECO:0000256" key="5">
    <source>
        <dbReference type="ARBA" id="ARBA00022475"/>
    </source>
</evidence>
<organism evidence="16 17">
    <name type="scientific">Microbacterium endophyticum</name>
    <dbReference type="NCBI Taxonomy" id="1526412"/>
    <lineage>
        <taxon>Bacteria</taxon>
        <taxon>Bacillati</taxon>
        <taxon>Actinomycetota</taxon>
        <taxon>Actinomycetes</taxon>
        <taxon>Micrococcales</taxon>
        <taxon>Microbacteriaceae</taxon>
        <taxon>Microbacterium</taxon>
    </lineage>
</organism>
<keyword evidence="12 13" id="KW-0472">Membrane</keyword>
<keyword evidence="10" id="KW-1278">Translocase</keyword>
<evidence type="ECO:0000256" key="3">
    <source>
        <dbReference type="ARBA" id="ARBA00005417"/>
    </source>
</evidence>
<feature type="domain" description="ABC transmembrane type-1" evidence="15">
    <location>
        <begin position="82"/>
        <end position="271"/>
    </location>
</feature>
<keyword evidence="8" id="KW-0547">Nucleotide-binding</keyword>
<dbReference type="CDD" id="cd06261">
    <property type="entry name" value="TM_PBP2"/>
    <property type="match status" value="1"/>
</dbReference>
<dbReference type="InterPro" id="IPR050388">
    <property type="entry name" value="ABC_Ni/Peptide_Import"/>
</dbReference>
<evidence type="ECO:0000259" key="14">
    <source>
        <dbReference type="PROSITE" id="PS50893"/>
    </source>
</evidence>
<keyword evidence="9" id="KW-0067">ATP-binding</keyword>
<dbReference type="EMBL" id="JACHWQ010000002">
    <property type="protein sequence ID" value="MBB2975369.1"/>
    <property type="molecule type" value="Genomic_DNA"/>
</dbReference>
<dbReference type="AlphaFoldDB" id="A0A7W4YMC7"/>
<evidence type="ECO:0000256" key="6">
    <source>
        <dbReference type="ARBA" id="ARBA00022519"/>
    </source>
</evidence>
<evidence type="ECO:0000256" key="13">
    <source>
        <dbReference type="RuleBase" id="RU363032"/>
    </source>
</evidence>
<keyword evidence="7 13" id="KW-0812">Transmembrane</keyword>
<comment type="caution">
    <text evidence="16">The sequence shown here is derived from an EMBL/GenBank/DDBJ whole genome shotgun (WGS) entry which is preliminary data.</text>
</comment>
<keyword evidence="11 13" id="KW-1133">Transmembrane helix</keyword>
<dbReference type="RefSeq" id="WP_241246288.1">
    <property type="nucleotide sequence ID" value="NZ_CP049255.1"/>
</dbReference>
<evidence type="ECO:0000256" key="2">
    <source>
        <dbReference type="ARBA" id="ARBA00004202"/>
    </source>
</evidence>
<proteinExistence type="inferred from homology"/>
<feature type="transmembrane region" description="Helical" evidence="13">
    <location>
        <begin position="21"/>
        <end position="44"/>
    </location>
</feature>
<dbReference type="InterPro" id="IPR003439">
    <property type="entry name" value="ABC_transporter-like_ATP-bd"/>
</dbReference>
<dbReference type="InterPro" id="IPR027417">
    <property type="entry name" value="P-loop_NTPase"/>
</dbReference>
<feature type="transmembrane region" description="Helical" evidence="13">
    <location>
        <begin position="84"/>
        <end position="109"/>
    </location>
</feature>
<dbReference type="InterPro" id="IPR017871">
    <property type="entry name" value="ABC_transporter-like_CS"/>
</dbReference>
<dbReference type="Gene3D" id="3.40.50.300">
    <property type="entry name" value="P-loop containing nucleotide triphosphate hydrolases"/>
    <property type="match status" value="1"/>
</dbReference>
<comment type="similarity">
    <text evidence="13">Belongs to the binding-protein-dependent transport system permease family.</text>
</comment>
<evidence type="ECO:0000313" key="16">
    <source>
        <dbReference type="EMBL" id="MBB2975369.1"/>
    </source>
</evidence>
<comment type="similarity">
    <text evidence="3">Belongs to the ABC transporter superfamily.</text>
</comment>
<evidence type="ECO:0000256" key="7">
    <source>
        <dbReference type="ARBA" id="ARBA00022692"/>
    </source>
</evidence>
<name>A0A7W4YMC7_9MICO</name>
<keyword evidence="17" id="KW-1185">Reference proteome</keyword>
<dbReference type="Pfam" id="PF00528">
    <property type="entry name" value="BPD_transp_1"/>
    <property type="match status" value="1"/>
</dbReference>
<dbReference type="InterPro" id="IPR025966">
    <property type="entry name" value="OppC_N"/>
</dbReference>
<evidence type="ECO:0000256" key="8">
    <source>
        <dbReference type="ARBA" id="ARBA00022741"/>
    </source>
</evidence>
<reference evidence="16 17" key="1">
    <citation type="submission" date="2020-08" db="EMBL/GenBank/DDBJ databases">
        <title>Sequencing the genomes of 1000 actinobacteria strains.</title>
        <authorList>
            <person name="Klenk H.-P."/>
        </authorList>
    </citation>
    <scope>NUCLEOTIDE SEQUENCE [LARGE SCALE GENOMIC DNA]</scope>
    <source>
        <strain evidence="16 17">DSM 27099</strain>
    </source>
</reference>
<dbReference type="PANTHER" id="PTHR43297:SF14">
    <property type="entry name" value="ATPASE AAA-TYPE CORE DOMAIN-CONTAINING PROTEIN"/>
    <property type="match status" value="1"/>
</dbReference>
<dbReference type="GO" id="GO:0005886">
    <property type="term" value="C:plasma membrane"/>
    <property type="evidence" value="ECO:0007669"/>
    <property type="project" value="UniProtKB-SubCell"/>
</dbReference>
<dbReference type="GO" id="GO:0016887">
    <property type="term" value="F:ATP hydrolysis activity"/>
    <property type="evidence" value="ECO:0007669"/>
    <property type="project" value="InterPro"/>
</dbReference>
<sequence length="573" mass="60738">MANPKKVALAPRLYRRFRDSPMLYVGYGMFTILIVIAIFAPLFYSESATTMTNDPNSGSTAAYPFGTDSLGRDMLSRTLVATRVTMGAAGIATALAAVAGITIGVAVWLSPRRIRELSLRAIEFWVSYPAMLVAIVVAAILGRGIVSAVLAIAVANTAGFARLTANLAAGIASRDYVVTARLMGVPSGRIATRHVIPNMSEPLLILIAQAFAGTLVELSGLSFIGLGAQSPAFDWGTLLNEGVKKLYTNPILVVAPAAALIFASLAALFIGDGLAAASNPRSNVSRARMRRNNPPLPTSADKDDVLVVDNLTVTHNETGKELVSDVSFTIGRGEVVGIVGESGSGKSVTASVVSKLLAEGLTASADTLRLGGTDVFTNVSDKELARRVALVYQDPGTALNPALTIGSQLSDVLVKALGYKRRDARTNLTQRFSDVLLTDPEGRMRQYPHQLSGGMKQRAMIASAMSTNAQLLVADEPTTALDVTVQREVLSLIKRMNSERGTAVLFISHDLGVVRALCDRVLVMKDGKVVERIDNVAQLSTDTVSHPYTRQLLAATPVVHVPSSAPMTREVGS</sequence>
<gene>
    <name evidence="16" type="ORF">FHX49_000935</name>
</gene>
<evidence type="ECO:0000313" key="17">
    <source>
        <dbReference type="Proteomes" id="UP000529310"/>
    </source>
</evidence>
<feature type="transmembrane region" description="Helical" evidence="13">
    <location>
        <begin position="246"/>
        <end position="271"/>
    </location>
</feature>
<dbReference type="Proteomes" id="UP000529310">
    <property type="component" value="Unassembled WGS sequence"/>
</dbReference>
<dbReference type="PROSITE" id="PS00211">
    <property type="entry name" value="ABC_TRANSPORTER_1"/>
    <property type="match status" value="1"/>
</dbReference>
<evidence type="ECO:0000259" key="15">
    <source>
        <dbReference type="PROSITE" id="PS50928"/>
    </source>
</evidence>
<dbReference type="CDD" id="cd03257">
    <property type="entry name" value="ABC_NikE_OppD_transporters"/>
    <property type="match status" value="1"/>
</dbReference>
<feature type="transmembrane region" description="Helical" evidence="13">
    <location>
        <begin position="121"/>
        <end position="141"/>
    </location>
</feature>
<dbReference type="PANTHER" id="PTHR43297">
    <property type="entry name" value="OLIGOPEPTIDE TRANSPORT ATP-BINDING PROTEIN APPD"/>
    <property type="match status" value="1"/>
</dbReference>
<keyword evidence="5" id="KW-1003">Cell membrane</keyword>
<evidence type="ECO:0000256" key="11">
    <source>
        <dbReference type="ARBA" id="ARBA00022989"/>
    </source>
</evidence>
<evidence type="ECO:0000256" key="10">
    <source>
        <dbReference type="ARBA" id="ARBA00022967"/>
    </source>
</evidence>
<dbReference type="SUPFAM" id="SSF52540">
    <property type="entry name" value="P-loop containing nucleoside triphosphate hydrolases"/>
    <property type="match status" value="1"/>
</dbReference>
<keyword evidence="4 13" id="KW-0813">Transport</keyword>